<organism evidence="6 7">
    <name type="scientific">Ktedonosporobacter rubrisoli</name>
    <dbReference type="NCBI Taxonomy" id="2509675"/>
    <lineage>
        <taxon>Bacteria</taxon>
        <taxon>Bacillati</taxon>
        <taxon>Chloroflexota</taxon>
        <taxon>Ktedonobacteria</taxon>
        <taxon>Ktedonobacterales</taxon>
        <taxon>Ktedonosporobacteraceae</taxon>
        <taxon>Ktedonosporobacter</taxon>
    </lineage>
</organism>
<keyword evidence="1" id="KW-0285">Flavoprotein</keyword>
<evidence type="ECO:0000256" key="1">
    <source>
        <dbReference type="ARBA" id="ARBA00022630"/>
    </source>
</evidence>
<dbReference type="Gene3D" id="3.20.20.30">
    <property type="entry name" value="Luciferase-like domain"/>
    <property type="match status" value="1"/>
</dbReference>
<accession>A0A4P6JII8</accession>
<dbReference type="PANTHER" id="PTHR42847:SF4">
    <property type="entry name" value="ALKANESULFONATE MONOOXYGENASE-RELATED"/>
    <property type="match status" value="1"/>
</dbReference>
<dbReference type="Proteomes" id="UP000290365">
    <property type="component" value="Chromosome"/>
</dbReference>
<dbReference type="KEGG" id="kbs:EPA93_02260"/>
<protein>
    <submittedName>
        <fullName evidence="6">LLM class flavin-dependent oxidoreductase</fullName>
    </submittedName>
</protein>
<keyword evidence="4" id="KW-0503">Monooxygenase</keyword>
<dbReference type="GO" id="GO:0046306">
    <property type="term" value="P:alkanesulfonate catabolic process"/>
    <property type="evidence" value="ECO:0007669"/>
    <property type="project" value="TreeGrafter"/>
</dbReference>
<name>A0A4P6JII8_KTERU</name>
<keyword evidence="7" id="KW-1185">Reference proteome</keyword>
<dbReference type="GO" id="GO:0008726">
    <property type="term" value="F:alkanesulfonate monooxygenase activity"/>
    <property type="evidence" value="ECO:0007669"/>
    <property type="project" value="TreeGrafter"/>
</dbReference>
<dbReference type="Pfam" id="PF00296">
    <property type="entry name" value="Bac_luciferase"/>
    <property type="match status" value="1"/>
</dbReference>
<sequence length="281" mass="31819">MQFAVDLPHFGPFSNPRLVAELAHEAEEAGWNGFFIWDHLNYNQEGLASPVEIADPWLLLAAIALHTKSIKLGPMVTPLPRRRPWKLARETVTLDHLSGGRLILGLGLGTNFYGEYHDFGESTDIRTHGERLDEGLAILTRLWSGEQFSYEGQHYQISQVQFLPKPLQPHIPIWLAGNWPHKKPFRRAAQYNGIFPQRIDRALTPEDMRELVGYIQQQRTQTAPFDVVAFGLTSGTDKGRAAAHVASFAQAGATWWLESFDPLQTLEQVRQRIQQGPPEVR</sequence>
<dbReference type="EMBL" id="CP035758">
    <property type="protein sequence ID" value="QBD74878.1"/>
    <property type="molecule type" value="Genomic_DNA"/>
</dbReference>
<evidence type="ECO:0000256" key="4">
    <source>
        <dbReference type="ARBA" id="ARBA00023033"/>
    </source>
</evidence>
<keyword evidence="3" id="KW-0560">Oxidoreductase</keyword>
<feature type="domain" description="Luciferase-like" evidence="5">
    <location>
        <begin position="16"/>
        <end position="246"/>
    </location>
</feature>
<proteinExistence type="predicted"/>
<keyword evidence="2" id="KW-0288">FMN</keyword>
<dbReference type="InterPro" id="IPR050172">
    <property type="entry name" value="SsuD_RutA_monooxygenase"/>
</dbReference>
<dbReference type="AlphaFoldDB" id="A0A4P6JII8"/>
<dbReference type="InterPro" id="IPR011251">
    <property type="entry name" value="Luciferase-like_dom"/>
</dbReference>
<dbReference type="OrthoDB" id="151009at2"/>
<evidence type="ECO:0000256" key="2">
    <source>
        <dbReference type="ARBA" id="ARBA00022643"/>
    </source>
</evidence>
<dbReference type="RefSeq" id="WP_129885477.1">
    <property type="nucleotide sequence ID" value="NZ_CP035758.1"/>
</dbReference>
<evidence type="ECO:0000313" key="6">
    <source>
        <dbReference type="EMBL" id="QBD74878.1"/>
    </source>
</evidence>
<dbReference type="PANTHER" id="PTHR42847">
    <property type="entry name" value="ALKANESULFONATE MONOOXYGENASE"/>
    <property type="match status" value="1"/>
</dbReference>
<evidence type="ECO:0000259" key="5">
    <source>
        <dbReference type="Pfam" id="PF00296"/>
    </source>
</evidence>
<evidence type="ECO:0000313" key="7">
    <source>
        <dbReference type="Proteomes" id="UP000290365"/>
    </source>
</evidence>
<reference evidence="6 7" key="1">
    <citation type="submission" date="2019-01" db="EMBL/GenBank/DDBJ databases">
        <title>Ktedonosporobacter rubrisoli SCAWS-G2.</title>
        <authorList>
            <person name="Huang Y."/>
            <person name="Yan B."/>
        </authorList>
    </citation>
    <scope>NUCLEOTIDE SEQUENCE [LARGE SCALE GENOMIC DNA]</scope>
    <source>
        <strain evidence="6 7">SCAWS-G2</strain>
    </source>
</reference>
<dbReference type="InterPro" id="IPR036661">
    <property type="entry name" value="Luciferase-like_sf"/>
</dbReference>
<evidence type="ECO:0000256" key="3">
    <source>
        <dbReference type="ARBA" id="ARBA00023002"/>
    </source>
</evidence>
<gene>
    <name evidence="6" type="ORF">EPA93_02260</name>
</gene>
<dbReference type="SUPFAM" id="SSF51679">
    <property type="entry name" value="Bacterial luciferase-like"/>
    <property type="match status" value="1"/>
</dbReference>